<dbReference type="GO" id="GO:0008061">
    <property type="term" value="F:chitin binding"/>
    <property type="evidence" value="ECO:0007669"/>
    <property type="project" value="InterPro"/>
</dbReference>
<dbReference type="InterPro" id="IPR001579">
    <property type="entry name" value="Glyco_hydro_18_chit_AS"/>
</dbReference>
<dbReference type="EMBL" id="MU150349">
    <property type="protein sequence ID" value="KAF9458110.1"/>
    <property type="molecule type" value="Genomic_DNA"/>
</dbReference>
<reference evidence="11" key="1">
    <citation type="submission" date="2020-11" db="EMBL/GenBank/DDBJ databases">
        <authorList>
            <consortium name="DOE Joint Genome Institute"/>
            <person name="Ahrendt S."/>
            <person name="Riley R."/>
            <person name="Andreopoulos W."/>
            <person name="Labutti K."/>
            <person name="Pangilinan J."/>
            <person name="Ruiz-Duenas F.J."/>
            <person name="Barrasa J.M."/>
            <person name="Sanchez-Garcia M."/>
            <person name="Camarero S."/>
            <person name="Miyauchi S."/>
            <person name="Serrano A."/>
            <person name="Linde D."/>
            <person name="Babiker R."/>
            <person name="Drula E."/>
            <person name="Ayuso-Fernandez I."/>
            <person name="Pacheco R."/>
            <person name="Padilla G."/>
            <person name="Ferreira P."/>
            <person name="Barriuso J."/>
            <person name="Kellner H."/>
            <person name="Castanera R."/>
            <person name="Alfaro M."/>
            <person name="Ramirez L."/>
            <person name="Pisabarro A.G."/>
            <person name="Kuo A."/>
            <person name="Tritt A."/>
            <person name="Lipzen A."/>
            <person name="He G."/>
            <person name="Yan M."/>
            <person name="Ng V."/>
            <person name="Cullen D."/>
            <person name="Martin F."/>
            <person name="Rosso M.-N."/>
            <person name="Henrissat B."/>
            <person name="Hibbett D."/>
            <person name="Martinez A.T."/>
            <person name="Grigoriev I.V."/>
        </authorList>
    </citation>
    <scope>NUCLEOTIDE SEQUENCE</scope>
    <source>
        <strain evidence="11">CBS 247.69</strain>
    </source>
</reference>
<dbReference type="Gene3D" id="3.30.1520.10">
    <property type="entry name" value="Phox-like domain"/>
    <property type="match status" value="1"/>
</dbReference>
<keyword evidence="3" id="KW-0146">Chitin degradation</keyword>
<keyword evidence="2 7" id="KW-0378">Hydrolase</keyword>
<dbReference type="PROSITE" id="PS01095">
    <property type="entry name" value="GH18_1"/>
    <property type="match status" value="1"/>
</dbReference>
<proteinExistence type="inferred from homology"/>
<protein>
    <submittedName>
        <fullName evidence="11">Glycoside hydrolase family 18 protein</fullName>
    </submittedName>
</protein>
<evidence type="ECO:0000259" key="9">
    <source>
        <dbReference type="PROSITE" id="PS50195"/>
    </source>
</evidence>
<dbReference type="Gene3D" id="3.10.50.10">
    <property type="match status" value="1"/>
</dbReference>
<keyword evidence="12" id="KW-1185">Reference proteome</keyword>
<feature type="domain" description="PX" evidence="9">
    <location>
        <begin position="2"/>
        <end position="116"/>
    </location>
</feature>
<dbReference type="Proteomes" id="UP000807353">
    <property type="component" value="Unassembled WGS sequence"/>
</dbReference>
<dbReference type="InterPro" id="IPR050314">
    <property type="entry name" value="Glycosyl_Hydrlase_18"/>
</dbReference>
<dbReference type="InterPro" id="IPR017853">
    <property type="entry name" value="GH"/>
</dbReference>
<evidence type="ECO:0000259" key="10">
    <source>
        <dbReference type="PROSITE" id="PS51910"/>
    </source>
</evidence>
<dbReference type="AlphaFoldDB" id="A0A9P6CDG0"/>
<dbReference type="GO" id="GO:0005576">
    <property type="term" value="C:extracellular region"/>
    <property type="evidence" value="ECO:0007669"/>
    <property type="project" value="TreeGrafter"/>
</dbReference>
<dbReference type="PANTHER" id="PTHR11177">
    <property type="entry name" value="CHITINASE"/>
    <property type="match status" value="1"/>
</dbReference>
<organism evidence="11 12">
    <name type="scientific">Collybia nuda</name>
    <dbReference type="NCBI Taxonomy" id="64659"/>
    <lineage>
        <taxon>Eukaryota</taxon>
        <taxon>Fungi</taxon>
        <taxon>Dikarya</taxon>
        <taxon>Basidiomycota</taxon>
        <taxon>Agaricomycotina</taxon>
        <taxon>Agaricomycetes</taxon>
        <taxon>Agaricomycetidae</taxon>
        <taxon>Agaricales</taxon>
        <taxon>Tricholomatineae</taxon>
        <taxon>Clitocybaceae</taxon>
        <taxon>Collybia</taxon>
    </lineage>
</organism>
<accession>A0A9P6CDG0</accession>
<dbReference type="OrthoDB" id="73875at2759"/>
<dbReference type="PANTHER" id="PTHR11177:SF317">
    <property type="entry name" value="CHITINASE 12-RELATED"/>
    <property type="match status" value="1"/>
</dbReference>
<dbReference type="SUPFAM" id="SSF51445">
    <property type="entry name" value="(Trans)glycosidases"/>
    <property type="match status" value="1"/>
</dbReference>
<feature type="domain" description="GH18" evidence="10">
    <location>
        <begin position="150"/>
        <end position="530"/>
    </location>
</feature>
<evidence type="ECO:0000256" key="1">
    <source>
        <dbReference type="ARBA" id="ARBA00000822"/>
    </source>
</evidence>
<evidence type="ECO:0000256" key="7">
    <source>
        <dbReference type="RuleBase" id="RU000489"/>
    </source>
</evidence>
<dbReference type="CDD" id="cd06093">
    <property type="entry name" value="PX_domain"/>
    <property type="match status" value="1"/>
</dbReference>
<gene>
    <name evidence="11" type="ORF">BDZ94DRAFT_1301421</name>
</gene>
<evidence type="ECO:0000256" key="8">
    <source>
        <dbReference type="RuleBase" id="RU004453"/>
    </source>
</evidence>
<keyword evidence="5 7" id="KW-0326">Glycosidase</keyword>
<comment type="caution">
    <text evidence="11">The sequence shown here is derived from an EMBL/GenBank/DDBJ whole genome shotgun (WGS) entry which is preliminary data.</text>
</comment>
<dbReference type="PROSITE" id="PS50195">
    <property type="entry name" value="PX"/>
    <property type="match status" value="1"/>
</dbReference>
<dbReference type="InterPro" id="IPR011583">
    <property type="entry name" value="Chitinase_II/V-like_cat"/>
</dbReference>
<dbReference type="Pfam" id="PF00787">
    <property type="entry name" value="PX"/>
    <property type="match status" value="1"/>
</dbReference>
<dbReference type="Gene3D" id="3.20.20.80">
    <property type="entry name" value="Glycosidases"/>
    <property type="match status" value="1"/>
</dbReference>
<dbReference type="InterPro" id="IPR029070">
    <property type="entry name" value="Chitinase_insertion_sf"/>
</dbReference>
<dbReference type="SMART" id="SM00312">
    <property type="entry name" value="PX"/>
    <property type="match status" value="1"/>
</dbReference>
<dbReference type="InterPro" id="IPR036871">
    <property type="entry name" value="PX_dom_sf"/>
</dbReference>
<evidence type="ECO:0000256" key="3">
    <source>
        <dbReference type="ARBA" id="ARBA00023024"/>
    </source>
</evidence>
<comment type="similarity">
    <text evidence="8">Belongs to the glycosyl hydrolase 18 family.</text>
</comment>
<dbReference type="GO" id="GO:0000272">
    <property type="term" value="P:polysaccharide catabolic process"/>
    <property type="evidence" value="ECO:0007669"/>
    <property type="project" value="UniProtKB-KW"/>
</dbReference>
<keyword evidence="4" id="KW-0119">Carbohydrate metabolism</keyword>
<dbReference type="PROSITE" id="PS51910">
    <property type="entry name" value="GH18_2"/>
    <property type="match status" value="1"/>
</dbReference>
<comment type="catalytic activity">
    <reaction evidence="1">
        <text>Random endo-hydrolysis of N-acetyl-beta-D-glucosaminide (1-&gt;4)-beta-linkages in chitin and chitodextrins.</text>
        <dbReference type="EC" id="3.2.1.14"/>
    </reaction>
</comment>
<sequence>MIPIQTISIADHTTASSPNTHVIYIVKVILEDGQQYEVQRRYSQFVKLQGCLRDAYTLPPKHKLSTTVFPLAWIDDQLITERKFGLAAYLNHLINIPEFQTNTIFTQFLSSQTFDTTSFSEILDNPPAMISKDLVAIHNANGNPETNAAPISAAYYPTWSADTNPPHKIDFSKFDILFYAFVTPNASSTISWESGSQDTLRRLVASARLSGKGTKIVLSIGGWAGCQWFSRATSNATNRTKLTNALVGAVHSFGLDGVDIDWEYPNSPGAGNPFSSADSANLLALFKSLRTSLGPSKIISSAVAHMPWNGPNGTSLTDVRAFAAQMTYVNIMNYDVNGASSKPGPNAPLGNLCGSSSQPRASAQAALSQWTKAGMPASKLLLGLALYGYVSKSTAKKLSGSLMPDPSIHPVAHPRSPLQDISTAPAGDLSNMWGQQIAFKQLVRSGALVKTHDGYRGSNGYTMAWDDCSDTPYLYNVARTTVVSYDDTWSLSSKAKFAKKFGMAGCFTWSLDQDDGDTLQNVIRLNLGKR</sequence>
<name>A0A9P6CDG0_9AGAR</name>
<dbReference type="GO" id="GO:0035091">
    <property type="term" value="F:phosphatidylinositol binding"/>
    <property type="evidence" value="ECO:0007669"/>
    <property type="project" value="InterPro"/>
</dbReference>
<evidence type="ECO:0000256" key="2">
    <source>
        <dbReference type="ARBA" id="ARBA00022801"/>
    </source>
</evidence>
<evidence type="ECO:0000313" key="12">
    <source>
        <dbReference type="Proteomes" id="UP000807353"/>
    </source>
</evidence>
<dbReference type="Pfam" id="PF00704">
    <property type="entry name" value="Glyco_hydro_18"/>
    <property type="match status" value="1"/>
</dbReference>
<evidence type="ECO:0000256" key="4">
    <source>
        <dbReference type="ARBA" id="ARBA00023277"/>
    </source>
</evidence>
<dbReference type="SMART" id="SM00636">
    <property type="entry name" value="Glyco_18"/>
    <property type="match status" value="1"/>
</dbReference>
<keyword evidence="6" id="KW-0624">Polysaccharide degradation</keyword>
<dbReference type="InterPro" id="IPR001683">
    <property type="entry name" value="PX_dom"/>
</dbReference>
<dbReference type="GO" id="GO:0008843">
    <property type="term" value="F:endochitinase activity"/>
    <property type="evidence" value="ECO:0007669"/>
    <property type="project" value="UniProtKB-EC"/>
</dbReference>
<evidence type="ECO:0000313" key="11">
    <source>
        <dbReference type="EMBL" id="KAF9458110.1"/>
    </source>
</evidence>
<dbReference type="InterPro" id="IPR001223">
    <property type="entry name" value="Glyco_hydro18_cat"/>
</dbReference>
<evidence type="ECO:0000256" key="6">
    <source>
        <dbReference type="ARBA" id="ARBA00023326"/>
    </source>
</evidence>
<evidence type="ECO:0000256" key="5">
    <source>
        <dbReference type="ARBA" id="ARBA00023295"/>
    </source>
</evidence>
<dbReference type="SUPFAM" id="SSF64268">
    <property type="entry name" value="PX domain"/>
    <property type="match status" value="1"/>
</dbReference>
<dbReference type="GO" id="GO:0006032">
    <property type="term" value="P:chitin catabolic process"/>
    <property type="evidence" value="ECO:0007669"/>
    <property type="project" value="UniProtKB-KW"/>
</dbReference>